<dbReference type="PANTHER" id="PTHR30086:SF20">
    <property type="entry name" value="ARGININE EXPORTER PROTEIN ARGO-RELATED"/>
    <property type="match status" value="1"/>
</dbReference>
<feature type="transmembrane region" description="Helical" evidence="6">
    <location>
        <begin position="6"/>
        <end position="28"/>
    </location>
</feature>
<keyword evidence="2" id="KW-1003">Cell membrane</keyword>
<protein>
    <submittedName>
        <fullName evidence="7">LysE family translocator</fullName>
    </submittedName>
</protein>
<comment type="subcellular location">
    <subcellularLocation>
        <location evidence="1">Cell membrane</location>
        <topology evidence="1">Multi-pass membrane protein</topology>
    </subcellularLocation>
</comment>
<dbReference type="Proteomes" id="UP000319941">
    <property type="component" value="Unassembled WGS sequence"/>
</dbReference>
<organism evidence="7 8">
    <name type="scientific">Cobetia crustatorum</name>
    <dbReference type="NCBI Taxonomy" id="553385"/>
    <lineage>
        <taxon>Bacteria</taxon>
        <taxon>Pseudomonadati</taxon>
        <taxon>Pseudomonadota</taxon>
        <taxon>Gammaproteobacteria</taxon>
        <taxon>Oceanospirillales</taxon>
        <taxon>Halomonadaceae</taxon>
        <taxon>Cobetia</taxon>
    </lineage>
</organism>
<keyword evidence="5 6" id="KW-0472">Membrane</keyword>
<dbReference type="GO" id="GO:0015171">
    <property type="term" value="F:amino acid transmembrane transporter activity"/>
    <property type="evidence" value="ECO:0007669"/>
    <property type="project" value="TreeGrafter"/>
</dbReference>
<comment type="caution">
    <text evidence="7">The sequence shown here is derived from an EMBL/GenBank/DDBJ whole genome shotgun (WGS) entry which is preliminary data.</text>
</comment>
<evidence type="ECO:0000256" key="2">
    <source>
        <dbReference type="ARBA" id="ARBA00022475"/>
    </source>
</evidence>
<dbReference type="RefSeq" id="WP_024950708.1">
    <property type="nucleotide sequence ID" value="NZ_CAWOWR010000001.1"/>
</dbReference>
<evidence type="ECO:0000256" key="3">
    <source>
        <dbReference type="ARBA" id="ARBA00022692"/>
    </source>
</evidence>
<evidence type="ECO:0000256" key="5">
    <source>
        <dbReference type="ARBA" id="ARBA00023136"/>
    </source>
</evidence>
<dbReference type="PIRSF" id="PIRSF006324">
    <property type="entry name" value="LeuE"/>
    <property type="match status" value="1"/>
</dbReference>
<dbReference type="PANTHER" id="PTHR30086">
    <property type="entry name" value="ARGININE EXPORTER PROTEIN ARGO"/>
    <property type="match status" value="1"/>
</dbReference>
<feature type="transmembrane region" description="Helical" evidence="6">
    <location>
        <begin position="148"/>
        <end position="170"/>
    </location>
</feature>
<evidence type="ECO:0000256" key="6">
    <source>
        <dbReference type="SAM" id="Phobius"/>
    </source>
</evidence>
<sequence>MTIETGLTFFLAIFIFGITPGPGILALLARGMSKGGNACVPLAVGMSLSDVCYMLAAVFGLSALATHWSELFTVIRILGAAYLFYLGYKLWTSSPTLDDAPAMRVRGDWWRGFIQGFLISASNPKVILFYIAFLPTFMDITQLTGSDIVIAATLNLSALLIGVVPVGYLAGRIRRYLRSPQAIRRLNRGAGSLMIGAGSYLALRG</sequence>
<dbReference type="AlphaFoldDB" id="A0A558HX01"/>
<feature type="transmembrane region" description="Helical" evidence="6">
    <location>
        <begin position="112"/>
        <end position="133"/>
    </location>
</feature>
<dbReference type="GO" id="GO:0005886">
    <property type="term" value="C:plasma membrane"/>
    <property type="evidence" value="ECO:0007669"/>
    <property type="project" value="UniProtKB-SubCell"/>
</dbReference>
<dbReference type="InterPro" id="IPR001123">
    <property type="entry name" value="LeuE-type"/>
</dbReference>
<proteinExistence type="predicted"/>
<name>A0A558HX01_9GAMM</name>
<keyword evidence="3 6" id="KW-0812">Transmembrane</keyword>
<keyword evidence="8" id="KW-1185">Reference proteome</keyword>
<dbReference type="EMBL" id="VNFH01000001">
    <property type="protein sequence ID" value="TVU73635.1"/>
    <property type="molecule type" value="Genomic_DNA"/>
</dbReference>
<evidence type="ECO:0000256" key="1">
    <source>
        <dbReference type="ARBA" id="ARBA00004651"/>
    </source>
</evidence>
<accession>A0A558HX01</accession>
<gene>
    <name evidence="7" type="ORF">FQP86_00700</name>
</gene>
<evidence type="ECO:0000256" key="4">
    <source>
        <dbReference type="ARBA" id="ARBA00022989"/>
    </source>
</evidence>
<reference evidence="7 8" key="1">
    <citation type="submission" date="2019-07" db="EMBL/GenBank/DDBJ databases">
        <title>Diversity of Bacteria from Kongsfjorden, Arctic.</title>
        <authorList>
            <person name="Yu Y."/>
        </authorList>
    </citation>
    <scope>NUCLEOTIDE SEQUENCE [LARGE SCALE GENOMIC DNA]</scope>
    <source>
        <strain evidence="7 8">SM1923</strain>
    </source>
</reference>
<dbReference type="STRING" id="553385.GCA_000591415_00300"/>
<feature type="transmembrane region" description="Helical" evidence="6">
    <location>
        <begin position="40"/>
        <end position="65"/>
    </location>
</feature>
<dbReference type="Pfam" id="PF01810">
    <property type="entry name" value="LysE"/>
    <property type="match status" value="1"/>
</dbReference>
<feature type="transmembrane region" description="Helical" evidence="6">
    <location>
        <begin position="71"/>
        <end position="91"/>
    </location>
</feature>
<evidence type="ECO:0000313" key="8">
    <source>
        <dbReference type="Proteomes" id="UP000319941"/>
    </source>
</evidence>
<dbReference type="OrthoDB" id="9804822at2"/>
<keyword evidence="4 6" id="KW-1133">Transmembrane helix</keyword>
<evidence type="ECO:0000313" key="7">
    <source>
        <dbReference type="EMBL" id="TVU73635.1"/>
    </source>
</evidence>